<dbReference type="Proteomes" id="UP001143856">
    <property type="component" value="Unassembled WGS sequence"/>
</dbReference>
<evidence type="ECO:0000313" key="1">
    <source>
        <dbReference type="EMBL" id="KAJ2968216.1"/>
    </source>
</evidence>
<sequence>MAPMTVTDKTRFMSFTYDGFIMKRSSMQIIGPTDLQTLVVMSVSLSLAAISVASALFAFYWFSDMAKTLWLLISPLFFFITKKPFSSNWAFCQVSGFFLTVTIEASDIAVLLIAIHTALFIVKRQHPGVALGLQPYRRVAYALWAIVPIILAAVVPLTGSSFVDNGPHCYLPIEPSWYRNALAWVPRYIIFGFIIVTYTWLYLYVYIRFRRFEEDQRRASTLSSQSLDSSTRRRSKRKWRSHSVPPTPSLLTHNLLDSPQANMSKNDSLKLRQYSVASTSHRGR</sequence>
<accession>A0ACC1MPM6</accession>
<gene>
    <name evidence="1" type="ORF">NUW58_g10268</name>
</gene>
<protein>
    <submittedName>
        <fullName evidence="1">Uncharacterized protein</fullName>
    </submittedName>
</protein>
<evidence type="ECO:0000313" key="2">
    <source>
        <dbReference type="Proteomes" id="UP001143856"/>
    </source>
</evidence>
<keyword evidence="2" id="KW-1185">Reference proteome</keyword>
<proteinExistence type="predicted"/>
<dbReference type="EMBL" id="JAPDGR010004398">
    <property type="protein sequence ID" value="KAJ2968216.1"/>
    <property type="molecule type" value="Genomic_DNA"/>
</dbReference>
<comment type="caution">
    <text evidence="1">The sequence shown here is derived from an EMBL/GenBank/DDBJ whole genome shotgun (WGS) entry which is preliminary data.</text>
</comment>
<organism evidence="1 2">
    <name type="scientific">Xylaria curta</name>
    <dbReference type="NCBI Taxonomy" id="42375"/>
    <lineage>
        <taxon>Eukaryota</taxon>
        <taxon>Fungi</taxon>
        <taxon>Dikarya</taxon>
        <taxon>Ascomycota</taxon>
        <taxon>Pezizomycotina</taxon>
        <taxon>Sordariomycetes</taxon>
        <taxon>Xylariomycetidae</taxon>
        <taxon>Xylariales</taxon>
        <taxon>Xylariaceae</taxon>
        <taxon>Xylaria</taxon>
    </lineage>
</organism>
<name>A0ACC1MPM6_9PEZI</name>
<reference evidence="1" key="1">
    <citation type="submission" date="2022-10" db="EMBL/GenBank/DDBJ databases">
        <title>Genome Sequence of Xylaria curta.</title>
        <authorList>
            <person name="Buettner E."/>
        </authorList>
    </citation>
    <scope>NUCLEOTIDE SEQUENCE</scope>
    <source>
        <strain evidence="1">Babe10</strain>
    </source>
</reference>